<evidence type="ECO:0000313" key="3">
    <source>
        <dbReference type="Proteomes" id="UP000241222"/>
    </source>
</evidence>
<dbReference type="Proteomes" id="UP000241222">
    <property type="component" value="Unassembled WGS sequence"/>
</dbReference>
<evidence type="ECO:0000256" key="1">
    <source>
        <dbReference type="SAM" id="Coils"/>
    </source>
</evidence>
<evidence type="ECO:0000313" key="2">
    <source>
        <dbReference type="EMBL" id="PSU34657.1"/>
    </source>
</evidence>
<dbReference type="OrthoDB" id="5770596at2"/>
<organism evidence="2 3">
    <name type="scientific">Photobacterium lutimaris</name>
    <dbReference type="NCBI Taxonomy" id="388278"/>
    <lineage>
        <taxon>Bacteria</taxon>
        <taxon>Pseudomonadati</taxon>
        <taxon>Pseudomonadota</taxon>
        <taxon>Gammaproteobacteria</taxon>
        <taxon>Vibrionales</taxon>
        <taxon>Vibrionaceae</taxon>
        <taxon>Photobacterium</taxon>
    </lineage>
</organism>
<sequence length="90" mass="10237">MAITIRDIDQHYYMIEELKSLTESNVTTKALIKGGYMAVELGKQLEQEKDNRIKAEQALSDLQHKIQHYLASHQALVDIADSHAKSTLKK</sequence>
<reference evidence="2 3" key="1">
    <citation type="submission" date="2018-03" db="EMBL/GenBank/DDBJ databases">
        <title>Whole genome sequencing of Histamine producing bacteria.</title>
        <authorList>
            <person name="Butler K."/>
        </authorList>
    </citation>
    <scope>NUCLEOTIDE SEQUENCE [LARGE SCALE GENOMIC DNA]</scope>
    <source>
        <strain evidence="2 3">JCM 13586</strain>
    </source>
</reference>
<feature type="coiled-coil region" evidence="1">
    <location>
        <begin position="38"/>
        <end position="65"/>
    </location>
</feature>
<keyword evidence="3" id="KW-1185">Reference proteome</keyword>
<gene>
    <name evidence="2" type="ORF">C9I99_06045</name>
</gene>
<accession>A0A2T3J0T2</accession>
<dbReference type="RefSeq" id="WP_107347973.1">
    <property type="nucleotide sequence ID" value="NZ_PYMH01000002.1"/>
</dbReference>
<name>A0A2T3J0T2_9GAMM</name>
<protein>
    <submittedName>
        <fullName evidence="2">Uncharacterized protein</fullName>
    </submittedName>
</protein>
<dbReference type="AlphaFoldDB" id="A0A2T3J0T2"/>
<proteinExistence type="predicted"/>
<keyword evidence="1" id="KW-0175">Coiled coil</keyword>
<dbReference type="EMBL" id="PYMH01000002">
    <property type="protein sequence ID" value="PSU34657.1"/>
    <property type="molecule type" value="Genomic_DNA"/>
</dbReference>
<comment type="caution">
    <text evidence="2">The sequence shown here is derived from an EMBL/GenBank/DDBJ whole genome shotgun (WGS) entry which is preliminary data.</text>
</comment>